<feature type="region of interest" description="Disordered" evidence="1">
    <location>
        <begin position="580"/>
        <end position="603"/>
    </location>
</feature>
<evidence type="ECO:0000256" key="1">
    <source>
        <dbReference type="SAM" id="MobiDB-lite"/>
    </source>
</evidence>
<keyword evidence="5" id="KW-1185">Reference proteome</keyword>
<feature type="region of interest" description="Disordered" evidence="1">
    <location>
        <begin position="30"/>
        <end position="73"/>
    </location>
</feature>
<dbReference type="Gene3D" id="3.40.190.10">
    <property type="entry name" value="Periplasmic binding protein-like II"/>
    <property type="match status" value="1"/>
</dbReference>
<dbReference type="Gene3D" id="3.10.105.10">
    <property type="entry name" value="Dipeptide-binding Protein, Domain 3"/>
    <property type="match status" value="1"/>
</dbReference>
<dbReference type="InterPro" id="IPR006311">
    <property type="entry name" value="TAT_signal"/>
</dbReference>
<comment type="caution">
    <text evidence="4">The sequence shown here is derived from an EMBL/GenBank/DDBJ whole genome shotgun (WGS) entry which is preliminary data.</text>
</comment>
<feature type="compositionally biased region" description="Polar residues" evidence="1">
    <location>
        <begin position="30"/>
        <end position="46"/>
    </location>
</feature>
<feature type="signal peptide" evidence="2">
    <location>
        <begin position="1"/>
        <end position="20"/>
    </location>
</feature>
<dbReference type="SUPFAM" id="SSF53850">
    <property type="entry name" value="Periplasmic binding protein-like II"/>
    <property type="match status" value="1"/>
</dbReference>
<protein>
    <submittedName>
        <fullName evidence="4">Peptide/nickel transport system substrate-binding protein</fullName>
    </submittedName>
</protein>
<name>A0A927RDK1_9ACTN</name>
<dbReference type="CDD" id="cd08500">
    <property type="entry name" value="PBP2_NikA_DppA_OppA_like_4"/>
    <property type="match status" value="1"/>
</dbReference>
<dbReference type="InterPro" id="IPR000914">
    <property type="entry name" value="SBP_5_dom"/>
</dbReference>
<dbReference type="AlphaFoldDB" id="A0A927RDK1"/>
<dbReference type="PANTHER" id="PTHR30290:SF62">
    <property type="entry name" value="OLIGOPEPTIDE ABC TRANSPORTER, PERIPLASMIC OLIGOPEPTIDE-BINDING PROTEIN"/>
    <property type="match status" value="1"/>
</dbReference>
<dbReference type="GO" id="GO:1904680">
    <property type="term" value="F:peptide transmembrane transporter activity"/>
    <property type="evidence" value="ECO:0007669"/>
    <property type="project" value="TreeGrafter"/>
</dbReference>
<proteinExistence type="predicted"/>
<organism evidence="4 5">
    <name type="scientific">Actinopolymorpha pittospori</name>
    <dbReference type="NCBI Taxonomy" id="648752"/>
    <lineage>
        <taxon>Bacteria</taxon>
        <taxon>Bacillati</taxon>
        <taxon>Actinomycetota</taxon>
        <taxon>Actinomycetes</taxon>
        <taxon>Propionibacteriales</taxon>
        <taxon>Actinopolymorphaceae</taxon>
        <taxon>Actinopolymorpha</taxon>
    </lineage>
</organism>
<dbReference type="GO" id="GO:0015833">
    <property type="term" value="P:peptide transport"/>
    <property type="evidence" value="ECO:0007669"/>
    <property type="project" value="TreeGrafter"/>
</dbReference>
<dbReference type="PANTHER" id="PTHR30290">
    <property type="entry name" value="PERIPLASMIC BINDING COMPONENT OF ABC TRANSPORTER"/>
    <property type="match status" value="1"/>
</dbReference>
<dbReference type="RefSeq" id="WP_192752039.1">
    <property type="nucleotide sequence ID" value="NZ_BAABJL010000083.1"/>
</dbReference>
<evidence type="ECO:0000256" key="2">
    <source>
        <dbReference type="SAM" id="SignalP"/>
    </source>
</evidence>
<dbReference type="Proteomes" id="UP000638648">
    <property type="component" value="Unassembled WGS sequence"/>
</dbReference>
<gene>
    <name evidence="4" type="ORF">HEB94_005083</name>
</gene>
<feature type="chain" id="PRO_5038755431" evidence="2">
    <location>
        <begin position="21"/>
        <end position="700"/>
    </location>
</feature>
<dbReference type="EMBL" id="JADBEM010000001">
    <property type="protein sequence ID" value="MBE1608235.1"/>
    <property type="molecule type" value="Genomic_DNA"/>
</dbReference>
<accession>A0A927RDK1</accession>
<dbReference type="PROSITE" id="PS51318">
    <property type="entry name" value="TAT"/>
    <property type="match status" value="1"/>
</dbReference>
<dbReference type="Pfam" id="PF00496">
    <property type="entry name" value="SBP_bac_5"/>
    <property type="match status" value="1"/>
</dbReference>
<sequence length="700" mass="78476">MPSQPSLSRRTLLYASAVTAAMTVIGACSSNEKPAQQGTTNDNKTAAASKGSEGKPLAPPREFKESPQLAQQVKAGSLPALNERLPERPYVVPHRWCGNGKYGGTLLNLTDASNSGIIGEYVYGRSPLRWLNDGLDIGPGLVESWESNDDATAWTLHLRKGLKWSDGQPLTGADALYWWEDLVLNDVHPALPGDSGRSGAGTPMQLKATDDLTLVMTFDSPTPLTPALLANGVNTTDWFLPKHYLRRWHPKYTKSVTAKNWYEEHDQHSNWALDPKCPTLTGWRVTEYQEGRRVQLERNPYYWCVDRAGAQLPYVDTLVFSVVTEPEVRKLQIQEGKVDYVHGAFIPIGLGDISGMKRTQNRHDMNVSLWDSGSGTGSVFFFNYDYPEEKMRTLIRNPKFRQALSFAFDRAEAQKAVYFNTGEKTTGTYSPKANEYQGSDEGRQIYRQWRDSYVRYDPARAKSMLDEIGVRVGASGKRELPGGGDLVIRIDVPADVSNEHETKNNLLKRNWEDIGLTVRINPLAPEGFGDQWANGQLMAQSSWEVGDGPDHLTGPWWFVPIEPARWAPLHGRMWSMRGTPEEKTEQNVDPWKRTPPRIDAEPGGPIAQLWDGYARGKAEVDGVARQKIVWEMIKVHIEHGPFFMGTVANYPQVTMNKRALRNVPTREQLALGGMVNTWAHPTPAVYDPEAYYWDDPSAHT</sequence>
<evidence type="ECO:0000259" key="3">
    <source>
        <dbReference type="Pfam" id="PF00496"/>
    </source>
</evidence>
<feature type="compositionally biased region" description="Basic and acidic residues" evidence="1">
    <location>
        <begin position="580"/>
        <end position="600"/>
    </location>
</feature>
<dbReference type="InterPro" id="IPR039424">
    <property type="entry name" value="SBP_5"/>
</dbReference>
<evidence type="ECO:0000313" key="5">
    <source>
        <dbReference type="Proteomes" id="UP000638648"/>
    </source>
</evidence>
<reference evidence="4" key="1">
    <citation type="submission" date="2020-10" db="EMBL/GenBank/DDBJ databases">
        <title>Sequencing the genomes of 1000 actinobacteria strains.</title>
        <authorList>
            <person name="Klenk H.-P."/>
        </authorList>
    </citation>
    <scope>NUCLEOTIDE SEQUENCE</scope>
    <source>
        <strain evidence="4">DSM 45354</strain>
    </source>
</reference>
<feature type="domain" description="Solute-binding protein family 5" evidence="3">
    <location>
        <begin position="137"/>
        <end position="558"/>
    </location>
</feature>
<keyword evidence="2" id="KW-0732">Signal</keyword>
<evidence type="ECO:0000313" key="4">
    <source>
        <dbReference type="EMBL" id="MBE1608235.1"/>
    </source>
</evidence>